<evidence type="ECO:0000259" key="16">
    <source>
        <dbReference type="PROSITE" id="PS50011"/>
    </source>
</evidence>
<comment type="cofactor">
    <cofactor evidence="1">
        <name>Mg(2+)</name>
        <dbReference type="ChEBI" id="CHEBI:18420"/>
    </cofactor>
</comment>
<dbReference type="GO" id="GO:0140693">
    <property type="term" value="F:molecular condensate scaffold activity"/>
    <property type="evidence" value="ECO:0007669"/>
    <property type="project" value="UniProtKB-ARBA"/>
</dbReference>
<feature type="compositionally biased region" description="Low complexity" evidence="15">
    <location>
        <begin position="83"/>
        <end position="110"/>
    </location>
</feature>
<evidence type="ECO:0000256" key="7">
    <source>
        <dbReference type="ARBA" id="ARBA00022679"/>
    </source>
</evidence>
<feature type="region of interest" description="Disordered" evidence="15">
    <location>
        <begin position="601"/>
        <end position="629"/>
    </location>
</feature>
<sequence length="2064" mass="225112">MRAPMSKTEETEVCEVRDTVGPTENGARGPPMRPGPRRMVASDFPHSASSPVICRSSGGSSSSSTSSSSNGSLSTLRRHGGTRATPGGSSSKSSSGQRARARRASAPAPGVERDSDRPPAARAVLRSILRDSSGSAMPAPAQSAMGNANGTLGTGPSFLGVGARGSKKLRKKQVTIDEAPVIPVMAPKNVGASGDTIAGVPKAAEAKEESSSAVSLANLRMGARTKNLPKSPEDDEEVRPVDSSADGRFLKFADEIGRGSFKTVYRGLDTQTGVDVAWCELQEKKLTKKERDRFREEAGLLKTLQHPNIVRFFDYWEVSSPKKIVLVTELMTSGTLKTYLKRFNKKVNVKIIKGWCRQVLKGLLFLHSRSPPIIHRDLKCDNIFITGTTGMVKIGDLGLATLKKSSFARSIIGTPEFMAPEVYDEHYDEMVDVYSFGMCMLEMVTSEYPYSECSGPGPIYKKVTSGVKPLSFDKIESPEIKDIIDRCIRANREERYGFPRCERHSLIIPSVKELLNEEFFMEDSGLKVELVSRDEAVSSESTKIELRLRVLDPKKRKDKHKENEAIQFEYDIETDDSDQMAQGMVNSLLRERNIRRAKEIEKRNAAESKVSAGNEQQTSATESDRSEQNTLKASEYLGQSVLVDPQQTDTLKTVRPAHDGEQPQVVPVESVAAPQQYSEFVHGSSPDGVDQQMRHIPQYFPGEAFVQEDQVSLLVVRLAFNASRPTHVETRGIDVWRLTKFRVGSSGNIRMDHAQTERRGRSAILGMPVANYDVVQGSYNYCTCQPVFYASSETFARNEHRPCSTTNPFSPRSPYPPTLGSNHDFFVASTPCTCFNPERNNSVSFATNNGQHEQSSSGLMRMRTLPRDQGQVITQPSSPSMSASEQYLLVPAKWIKSQHLLTDPRTRSIPCLAPIVNQVSSRGKLHVQTDPVRWDRQSRLRFPGMRERSLRENQSLSPPVKVTATVEPRPTPPSMDVRSASQPASRCGSPIRSPATTHRTDAKPGNMLRHVLSENLASHLAEYRNDAQEQQRRRLLAMRGSLSSSEEYVSDVGWVPKQVLSRQNAVPFSYDPDRSPSKFVTADVRERIEPTFQAVPTPAISYPPNPAAITAVDSLGQVPDRVDLMLDFESAGEQSESSIAGNADSKGRVDSKRRIRRKKIPDRGPKLAVLSVKNSEVECRLSTANQKTITFKFDLEEAETTDVAADISSDLVQRDLLPEQHADIVVEQLHEIISQIKENPNCIPVLEPSGSPSSQRKIKPDVNVVSPTAPESTPADIKDGAQSVQSISQIASGALETEIKLRHFNPPSTLANIVSLSQSGHDNGNAAANPAVKMGRFIISPVAVTPTTVLDDTLVLSTPAEETVLKASVADQSSRSSSSGGPTPPQLNTPESTYHTFGQKAVVIDQPIPEQDLGSIAELQQTLLQMGGSNMDLGPTAMANLSVILSPTVKAEMSPSGLVATSSSPHDFADLQKKLATLNSHHPSAVAGTTPPMTTVPATACAVSSSLHGGPNAAVDFGVHPVCVPHPGQFSTLSQKLIALQRDISRLRLGDPEQETGRLNLMQAIQQILSSEGRIPADPMSSVRDVGSKPSAQFAPGGQGVHVNPVNPALPIHQRDEGRPSTPSNLPSARQVSRFIVSKVEDPSSEGTQSKILERETNLEDIQAAFQQVLNYQMIENQQKRMAACYRGDHACEESRVHEMPCAVHEHSGPSDGFRTKANFVEERDEMTDHLVGEEMAHFHHMIARHEIEMANLRALHQRELDEYRKRFMTPAAAAAAGSNQHVLSRKRTTAIPPEQMSAYPYPGLYGYPPMAYEDLRGFYALGEQSGVPDLCPPIDGDEPDETSESSGSAMAMRKISADTQCAQPPTPQYMSDAHYYTVPALAVSGPSQPVVCGGMDPGSGLRLPLGPRPPPPFISEAMAYYYPHLQAAHLGYPPPHVLNGGLPPHLGLGEEGESTPPPRRSQSVAQAPIGLQRQQGATSMGVYSYQSPTFASVAPRLRAAYMAPAPTYYSYSGAPSPYPHRVQHAFPPPMGERELLHYVTAATNMASQTESSEPTGVPTSGYQ</sequence>
<dbReference type="Pfam" id="PF24889">
    <property type="entry name" value="CCTL2_WNK"/>
    <property type="match status" value="1"/>
</dbReference>
<keyword evidence="8" id="KW-0547">Nucleotide-binding</keyword>
<feature type="compositionally biased region" description="Low complexity" evidence="15">
    <location>
        <begin position="49"/>
        <end position="74"/>
    </location>
</feature>
<gene>
    <name evidence="17" type="ORF">NMOB1V02_LOCUS1245</name>
</gene>
<protein>
    <recommendedName>
        <fullName evidence="3">non-specific serine/threonine protein kinase</fullName>
        <ecNumber evidence="3">2.7.11.1</ecNumber>
    </recommendedName>
</protein>
<dbReference type="EC" id="2.7.11.1" evidence="3"/>
<dbReference type="GO" id="GO:0006884">
    <property type="term" value="P:cell volume homeostasis"/>
    <property type="evidence" value="ECO:0007669"/>
    <property type="project" value="UniProtKB-ARBA"/>
</dbReference>
<dbReference type="CDD" id="cd13983">
    <property type="entry name" value="STKc_WNK"/>
    <property type="match status" value="1"/>
</dbReference>
<keyword evidence="18" id="KW-1185">Reference proteome</keyword>
<dbReference type="InterPro" id="IPR056865">
    <property type="entry name" value="CCTL2_WNK"/>
</dbReference>
<evidence type="ECO:0000256" key="9">
    <source>
        <dbReference type="ARBA" id="ARBA00022777"/>
    </source>
</evidence>
<dbReference type="FunFam" id="1.10.510.10:FF:000006">
    <property type="entry name" value="Serine/threonine-protein kinase WNK1 isoform 2"/>
    <property type="match status" value="1"/>
</dbReference>
<feature type="region of interest" description="Disordered" evidence="15">
    <location>
        <begin position="1366"/>
        <end position="1393"/>
    </location>
</feature>
<dbReference type="Gene3D" id="3.10.20.90">
    <property type="entry name" value="Phosphatidylinositol 3-kinase Catalytic Subunit, Chain A, domain 1"/>
    <property type="match status" value="2"/>
</dbReference>
<dbReference type="PROSITE" id="PS50011">
    <property type="entry name" value="PROTEIN_KINASE_DOM"/>
    <property type="match status" value="1"/>
</dbReference>
<dbReference type="Pfam" id="PF00069">
    <property type="entry name" value="Pkinase"/>
    <property type="match status" value="1"/>
</dbReference>
<evidence type="ECO:0000256" key="5">
    <source>
        <dbReference type="ARBA" id="ARBA00022490"/>
    </source>
</evidence>
<evidence type="ECO:0000256" key="15">
    <source>
        <dbReference type="SAM" id="MobiDB-lite"/>
    </source>
</evidence>
<keyword evidence="6" id="KW-0723">Serine/threonine-protein kinase</keyword>
<dbReference type="EMBL" id="OA882158">
    <property type="protein sequence ID" value="CAD7273353.1"/>
    <property type="molecule type" value="Genomic_DNA"/>
</dbReference>
<feature type="domain" description="Protein kinase" evidence="16">
    <location>
        <begin position="250"/>
        <end position="507"/>
    </location>
</feature>
<dbReference type="EMBL" id="CAJPEX010000121">
    <property type="protein sequence ID" value="CAG0913505.1"/>
    <property type="molecule type" value="Genomic_DNA"/>
</dbReference>
<feature type="region of interest" description="Disordered" evidence="15">
    <location>
        <begin position="1942"/>
        <end position="1965"/>
    </location>
</feature>
<evidence type="ECO:0000256" key="14">
    <source>
        <dbReference type="ARBA" id="ARBA00061662"/>
    </source>
</evidence>
<evidence type="ECO:0000256" key="8">
    <source>
        <dbReference type="ARBA" id="ARBA00022741"/>
    </source>
</evidence>
<dbReference type="InterPro" id="IPR050588">
    <property type="entry name" value="WNK_Ser-Thr_kinase"/>
</dbReference>
<dbReference type="PROSITE" id="PS00108">
    <property type="entry name" value="PROTEIN_KINASE_ST"/>
    <property type="match status" value="1"/>
</dbReference>
<dbReference type="GO" id="GO:0004674">
    <property type="term" value="F:protein serine/threonine kinase activity"/>
    <property type="evidence" value="ECO:0007669"/>
    <property type="project" value="UniProtKB-KW"/>
</dbReference>
<dbReference type="GO" id="GO:0071474">
    <property type="term" value="P:cellular hyperosmotic response"/>
    <property type="evidence" value="ECO:0007669"/>
    <property type="project" value="UniProtKB-ARBA"/>
</dbReference>
<dbReference type="Pfam" id="PF12202">
    <property type="entry name" value="OSR1_C"/>
    <property type="match status" value="1"/>
</dbReference>
<dbReference type="InterPro" id="IPR024678">
    <property type="entry name" value="Kinase_OSR1/WNK_CCT"/>
</dbReference>
<evidence type="ECO:0000313" key="17">
    <source>
        <dbReference type="EMBL" id="CAD7273353.1"/>
    </source>
</evidence>
<reference evidence="17" key="1">
    <citation type="submission" date="2020-11" db="EMBL/GenBank/DDBJ databases">
        <authorList>
            <person name="Tran Van P."/>
        </authorList>
    </citation>
    <scope>NUCLEOTIDE SEQUENCE</scope>
</reference>
<name>A0A7R9G8Q0_9CRUS</name>
<feature type="region of interest" description="Disordered" evidence="15">
    <location>
        <begin position="1829"/>
        <end position="1867"/>
    </location>
</feature>
<feature type="region of interest" description="Disordered" evidence="15">
    <location>
        <begin position="1133"/>
        <end position="1160"/>
    </location>
</feature>
<evidence type="ECO:0000313" key="18">
    <source>
        <dbReference type="Proteomes" id="UP000678499"/>
    </source>
</evidence>
<dbReference type="Gene3D" id="1.10.510.10">
    <property type="entry name" value="Transferase(Phosphotransferase) domain 1"/>
    <property type="match status" value="1"/>
</dbReference>
<feature type="compositionally biased region" description="Polar residues" evidence="15">
    <location>
        <begin position="611"/>
        <end position="621"/>
    </location>
</feature>
<dbReference type="OrthoDB" id="4062651at2759"/>
<feature type="region of interest" description="Disordered" evidence="15">
    <location>
        <begin position="1575"/>
        <end position="1602"/>
    </location>
</feature>
<evidence type="ECO:0000256" key="2">
    <source>
        <dbReference type="ARBA" id="ARBA00004496"/>
    </source>
</evidence>
<comment type="catalytic activity">
    <reaction evidence="12">
        <text>L-threonyl-[protein] + ATP = O-phospho-L-threonyl-[protein] + ADP + H(+)</text>
        <dbReference type="Rhea" id="RHEA:46608"/>
        <dbReference type="Rhea" id="RHEA-COMP:11060"/>
        <dbReference type="Rhea" id="RHEA-COMP:11605"/>
        <dbReference type="ChEBI" id="CHEBI:15378"/>
        <dbReference type="ChEBI" id="CHEBI:30013"/>
        <dbReference type="ChEBI" id="CHEBI:30616"/>
        <dbReference type="ChEBI" id="CHEBI:61977"/>
        <dbReference type="ChEBI" id="CHEBI:456216"/>
        <dbReference type="EC" id="2.7.11.1"/>
    </reaction>
</comment>
<evidence type="ECO:0000256" key="6">
    <source>
        <dbReference type="ARBA" id="ARBA00022527"/>
    </source>
</evidence>
<dbReference type="InterPro" id="IPR011009">
    <property type="entry name" value="Kinase-like_dom_sf"/>
</dbReference>
<dbReference type="InterPro" id="IPR008271">
    <property type="entry name" value="Ser/Thr_kinase_AS"/>
</dbReference>
<dbReference type="Proteomes" id="UP000678499">
    <property type="component" value="Unassembled WGS sequence"/>
</dbReference>
<dbReference type="PANTHER" id="PTHR13902">
    <property type="entry name" value="SERINE/THREONINE-PROTEIN KINASE WNK WITH NO LYSINE -RELATED"/>
    <property type="match status" value="1"/>
</dbReference>
<dbReference type="GO" id="GO:0005524">
    <property type="term" value="F:ATP binding"/>
    <property type="evidence" value="ECO:0007669"/>
    <property type="project" value="UniProtKB-KW"/>
</dbReference>
<evidence type="ECO:0000256" key="10">
    <source>
        <dbReference type="ARBA" id="ARBA00022840"/>
    </source>
</evidence>
<dbReference type="GO" id="GO:0005737">
    <property type="term" value="C:cytoplasm"/>
    <property type="evidence" value="ECO:0007669"/>
    <property type="project" value="UniProtKB-SubCell"/>
</dbReference>
<dbReference type="SUPFAM" id="SSF56112">
    <property type="entry name" value="Protein kinase-like (PK-like)"/>
    <property type="match status" value="1"/>
</dbReference>
<keyword evidence="11" id="KW-0175">Coiled coil</keyword>
<keyword evidence="10" id="KW-0067">ATP-binding</keyword>
<organism evidence="17">
    <name type="scientific">Notodromas monacha</name>
    <dbReference type="NCBI Taxonomy" id="399045"/>
    <lineage>
        <taxon>Eukaryota</taxon>
        <taxon>Metazoa</taxon>
        <taxon>Ecdysozoa</taxon>
        <taxon>Arthropoda</taxon>
        <taxon>Crustacea</taxon>
        <taxon>Oligostraca</taxon>
        <taxon>Ostracoda</taxon>
        <taxon>Podocopa</taxon>
        <taxon>Podocopida</taxon>
        <taxon>Cypridocopina</taxon>
        <taxon>Cypridoidea</taxon>
        <taxon>Cyprididae</taxon>
        <taxon>Notodromas</taxon>
    </lineage>
</organism>
<keyword evidence="4" id="KW-0217">Developmental protein</keyword>
<comment type="catalytic activity">
    <reaction evidence="13">
        <text>L-seryl-[protein] + ATP = O-phospho-L-seryl-[protein] + ADP + H(+)</text>
        <dbReference type="Rhea" id="RHEA:17989"/>
        <dbReference type="Rhea" id="RHEA-COMP:9863"/>
        <dbReference type="Rhea" id="RHEA-COMP:11604"/>
        <dbReference type="ChEBI" id="CHEBI:15378"/>
        <dbReference type="ChEBI" id="CHEBI:29999"/>
        <dbReference type="ChEBI" id="CHEBI:30616"/>
        <dbReference type="ChEBI" id="CHEBI:83421"/>
        <dbReference type="ChEBI" id="CHEBI:456216"/>
        <dbReference type="EC" id="2.7.11.1"/>
    </reaction>
</comment>
<evidence type="ECO:0000256" key="3">
    <source>
        <dbReference type="ARBA" id="ARBA00012513"/>
    </source>
</evidence>
<feature type="compositionally biased region" description="Basic and acidic residues" evidence="15">
    <location>
        <begin position="7"/>
        <end position="18"/>
    </location>
</feature>
<dbReference type="Gene3D" id="3.30.200.20">
    <property type="entry name" value="Phosphorylase Kinase, domain 1"/>
    <property type="match status" value="1"/>
</dbReference>
<comment type="subcellular location">
    <subcellularLocation>
        <location evidence="2">Cytoplasm</location>
    </subcellularLocation>
</comment>
<dbReference type="GO" id="GO:0140694">
    <property type="term" value="P:membraneless organelle assembly"/>
    <property type="evidence" value="ECO:0007669"/>
    <property type="project" value="UniProtKB-ARBA"/>
</dbReference>
<comment type="similarity">
    <text evidence="14">Belongs to the protein kinase superfamily. Ser/Thr protein kinase family. WNK subfamily.</text>
</comment>
<dbReference type="InterPro" id="IPR000719">
    <property type="entry name" value="Prot_kinase_dom"/>
</dbReference>
<evidence type="ECO:0000256" key="4">
    <source>
        <dbReference type="ARBA" id="ARBA00022473"/>
    </source>
</evidence>
<dbReference type="FunFam" id="3.30.200.20:FF:001054">
    <property type="entry name" value="Serine/threonine-protein kinase WNK1"/>
    <property type="match status" value="1"/>
</dbReference>
<evidence type="ECO:0000256" key="11">
    <source>
        <dbReference type="ARBA" id="ARBA00023054"/>
    </source>
</evidence>
<feature type="region of interest" description="Disordered" evidence="15">
    <location>
        <begin position="948"/>
        <end position="1003"/>
    </location>
</feature>
<dbReference type="SMART" id="SM00220">
    <property type="entry name" value="S_TKc"/>
    <property type="match status" value="1"/>
</dbReference>
<evidence type="ECO:0000256" key="1">
    <source>
        <dbReference type="ARBA" id="ARBA00001946"/>
    </source>
</evidence>
<evidence type="ECO:0000256" key="13">
    <source>
        <dbReference type="ARBA" id="ARBA00048679"/>
    </source>
</evidence>
<feature type="region of interest" description="Disordered" evidence="15">
    <location>
        <begin position="1"/>
        <end position="150"/>
    </location>
</feature>
<keyword evidence="5" id="KW-0963">Cytoplasm</keyword>
<accession>A0A7R9G8Q0</accession>
<keyword evidence="7" id="KW-0808">Transferase</keyword>
<keyword evidence="9" id="KW-0418">Kinase</keyword>
<evidence type="ECO:0000256" key="12">
    <source>
        <dbReference type="ARBA" id="ARBA00047899"/>
    </source>
</evidence>
<proteinExistence type="inferred from homology"/>